<dbReference type="Gene3D" id="2.60.120.200">
    <property type="match status" value="1"/>
</dbReference>
<dbReference type="InterPro" id="IPR033803">
    <property type="entry name" value="CBD-like_Golvesin-Xly"/>
</dbReference>
<dbReference type="SMART" id="SM00060">
    <property type="entry name" value="FN3"/>
    <property type="match status" value="1"/>
</dbReference>
<feature type="signal peptide" evidence="2">
    <location>
        <begin position="1"/>
        <end position="31"/>
    </location>
</feature>
<dbReference type="InterPro" id="IPR050546">
    <property type="entry name" value="Glycosyl_Hydrlase_16"/>
</dbReference>
<gene>
    <name evidence="5" type="ORF">P4I72_16405</name>
</gene>
<keyword evidence="6" id="KW-1185">Reference proteome</keyword>
<dbReference type="SUPFAM" id="SSF49899">
    <property type="entry name" value="Concanavalin A-like lectins/glucanases"/>
    <property type="match status" value="1"/>
</dbReference>
<dbReference type="InterPro" id="IPR036116">
    <property type="entry name" value="FN3_sf"/>
</dbReference>
<dbReference type="PANTHER" id="PTHR10963:SF55">
    <property type="entry name" value="GLYCOSIDE HYDROLASE FAMILY 16 PROTEIN"/>
    <property type="match status" value="1"/>
</dbReference>
<keyword evidence="2" id="KW-0732">Signal</keyword>
<dbReference type="EMBL" id="JARLKY010000037">
    <property type="protein sequence ID" value="MEC0228711.1"/>
    <property type="molecule type" value="Genomic_DNA"/>
</dbReference>
<dbReference type="GO" id="GO:0016787">
    <property type="term" value="F:hydrolase activity"/>
    <property type="evidence" value="ECO:0007669"/>
    <property type="project" value="UniProtKB-KW"/>
</dbReference>
<comment type="caution">
    <text evidence="5">The sequence shown here is derived from an EMBL/GenBank/DDBJ whole genome shotgun (WGS) entry which is preliminary data.</text>
</comment>
<evidence type="ECO:0000259" key="4">
    <source>
        <dbReference type="PROSITE" id="PS51762"/>
    </source>
</evidence>
<dbReference type="Pfam" id="PF00722">
    <property type="entry name" value="Glyco_hydro_16"/>
    <property type="match status" value="1"/>
</dbReference>
<dbReference type="SUPFAM" id="SSF49265">
    <property type="entry name" value="Fibronectin type III"/>
    <property type="match status" value="1"/>
</dbReference>
<feature type="domain" description="Fibronectin type-III" evidence="3">
    <location>
        <begin position="660"/>
        <end position="749"/>
    </location>
</feature>
<feature type="chain" id="PRO_5046630291" evidence="2">
    <location>
        <begin position="32"/>
        <end position="1148"/>
    </location>
</feature>
<dbReference type="PROSITE" id="PS51762">
    <property type="entry name" value="GH16_2"/>
    <property type="match status" value="1"/>
</dbReference>
<name>A0ABU6G3G9_9BACL</name>
<evidence type="ECO:0000256" key="2">
    <source>
        <dbReference type="SAM" id="SignalP"/>
    </source>
</evidence>
<dbReference type="PANTHER" id="PTHR10963">
    <property type="entry name" value="GLYCOSYL HYDROLASE-RELATED"/>
    <property type="match status" value="1"/>
</dbReference>
<feature type="domain" description="GH16" evidence="4">
    <location>
        <begin position="27"/>
        <end position="278"/>
    </location>
</feature>
<dbReference type="InterPro" id="IPR000757">
    <property type="entry name" value="Beta-glucanase-like"/>
</dbReference>
<organism evidence="5 6">
    <name type="scientific">Paenibacillus alba</name>
    <dbReference type="NCBI Taxonomy" id="1197127"/>
    <lineage>
        <taxon>Bacteria</taxon>
        <taxon>Bacillati</taxon>
        <taxon>Bacillota</taxon>
        <taxon>Bacilli</taxon>
        <taxon>Bacillales</taxon>
        <taxon>Paenibacillaceae</taxon>
        <taxon>Paenibacillus</taxon>
    </lineage>
</organism>
<dbReference type="InterPro" id="IPR013320">
    <property type="entry name" value="ConA-like_dom_sf"/>
</dbReference>
<dbReference type="Gene3D" id="2.60.40.10">
    <property type="entry name" value="Immunoglobulins"/>
    <property type="match status" value="2"/>
</dbReference>
<evidence type="ECO:0000313" key="5">
    <source>
        <dbReference type="EMBL" id="MEC0228711.1"/>
    </source>
</evidence>
<dbReference type="InterPro" id="IPR013783">
    <property type="entry name" value="Ig-like_fold"/>
</dbReference>
<dbReference type="PROSITE" id="PS50853">
    <property type="entry name" value="FN3"/>
    <property type="match status" value="1"/>
</dbReference>
<accession>A0ABU6G3G9</accession>
<dbReference type="Pfam" id="PF25275">
    <property type="entry name" value="Golvesin_C"/>
    <property type="match status" value="5"/>
</dbReference>
<evidence type="ECO:0000313" key="6">
    <source>
        <dbReference type="Proteomes" id="UP001338137"/>
    </source>
</evidence>
<sequence length="1148" mass="124832">MIQLIQDLRLRFGLFAFALTACFLFAAHASAAPPSDDYVLKFEDNFNGSGLDTNEWMYRTGSRFYGNNKPENVIIVSDPVESSKQVLKMEFKKESDLASNGGVPYSNGGIISKNLYGYGYYEISAKLYGHEGLHTSFWNMGLNKDNSLPINNQVNEIDMFEIDGHDPTDIGTNLHYYVPNHVLGNPAAQHYTIADSSQAYHTYGFEWLPDKVRWYVDGVEIRTTNNNYMGPHGLQNLWLTAQQLTYDPNDVDESSMDANGVLGASYFDYFRYYQTSTDYKSDVMIAPYNSKLINNDSSNYTESSSDWNSFDLAYGYQDKETRYATNSNAWAKWSPNFAQAGKYEVFAWNPSYYQNQLKSAHYTVAYNGLTKNVYVDQSTAGQNWVSLGIYDFASGSADYVKVMKDGTSPANETLRTDSMLFVPVSNVIDYGSANYSETGTWSNSTSVIGWDDSNTRWISTSTDSAKYSPNFAASGWQDVYIWMPVNTNSSNKVKYTIYHNGVTDTQFLDQTKGVSRWVKLGSYSFASGASDYVKVENGNTYSGNVRTDTIKFYPTAAVDTTVPSQPTSSGLTVTPFSDAATGNYQLQLNWTANTESDLAGYNVYLSGTKLNRTPIKDTQYKIYKMLAQYTYNLGITAVDYSGNESVQRTFTGTTATDATAPTIPSGLTALAGGSGTVHLKVGVGSQGEDMSGYYYYMNGVKYNSLPEGGTYSITGLTDGTTYTFEVSAVDKAGNESAKSGSVAVTPHNQIISAYGDMTYRDNVKSGTWSVSTITPFIGSTIASNTTGSWLQWNPVLSAGAYEVFVWVPKASNGSASAKYTINTNASTSYDLTISQVGSGSSWVSLGSYDFSNTGASVKLQNAAGSGYIRANAVKFVPLEIDNDDVLGRYTETGTWSNETVVLGLNGSAARKSTAAGASASWTPSSLSNGYYEVFAWIPSAGDGTTSAKYTIYHNGKTDVVTKNQTSGGNAWVRLGSYDFAGGSGEYVKLENNAGSGVLRADAMKVMALPPAIVLDNGGTGYSELSGTWNNSGLLGYGGTGTRYSATTGASVKWQPTLSRAGVYRVFIYRVHTASNPDTSSDPNARIDISYDGGTDTKYVNYSTGTTDFIVLGDYQFAAGSTGFIQNTLNTAGKNIRADAVKFQLISPN</sequence>
<reference evidence="5 6" key="1">
    <citation type="submission" date="2023-03" db="EMBL/GenBank/DDBJ databases">
        <title>Bacillus Genome Sequencing.</title>
        <authorList>
            <person name="Dunlap C."/>
        </authorList>
    </citation>
    <scope>NUCLEOTIDE SEQUENCE [LARGE SCALE GENOMIC DNA]</scope>
    <source>
        <strain evidence="5 6">BD-533</strain>
    </source>
</reference>
<proteinExistence type="inferred from homology"/>
<evidence type="ECO:0000259" key="3">
    <source>
        <dbReference type="PROSITE" id="PS50853"/>
    </source>
</evidence>
<protein>
    <submittedName>
        <fullName evidence="5">Glycoside hydrolase family 16 protein</fullName>
    </submittedName>
</protein>
<dbReference type="RefSeq" id="WP_326072907.1">
    <property type="nucleotide sequence ID" value="NZ_JARLKY010000037.1"/>
</dbReference>
<dbReference type="InterPro" id="IPR003961">
    <property type="entry name" value="FN3_dom"/>
</dbReference>
<dbReference type="Proteomes" id="UP001338137">
    <property type="component" value="Unassembled WGS sequence"/>
</dbReference>
<comment type="similarity">
    <text evidence="1">Belongs to the glycosyl hydrolase 16 family.</text>
</comment>
<evidence type="ECO:0000256" key="1">
    <source>
        <dbReference type="ARBA" id="ARBA00006865"/>
    </source>
</evidence>
<keyword evidence="5" id="KW-0378">Hydrolase</keyword>
<dbReference type="CDD" id="cd08023">
    <property type="entry name" value="GH16_laminarinase_like"/>
    <property type="match status" value="1"/>
</dbReference>